<dbReference type="Proteomes" id="UP000007015">
    <property type="component" value="Chromosome 7"/>
</dbReference>
<dbReference type="OMA" id="MWQTAAS"/>
<keyword evidence="3" id="KW-1185">Reference proteome</keyword>
<organism evidence="2 3">
    <name type="scientific">Oryza sativa subsp. indica</name>
    <name type="common">Rice</name>
    <dbReference type="NCBI Taxonomy" id="39946"/>
    <lineage>
        <taxon>Eukaryota</taxon>
        <taxon>Viridiplantae</taxon>
        <taxon>Streptophyta</taxon>
        <taxon>Embryophyta</taxon>
        <taxon>Tracheophyta</taxon>
        <taxon>Spermatophyta</taxon>
        <taxon>Magnoliopsida</taxon>
        <taxon>Liliopsida</taxon>
        <taxon>Poales</taxon>
        <taxon>Poaceae</taxon>
        <taxon>BOP clade</taxon>
        <taxon>Oryzoideae</taxon>
        <taxon>Oryzeae</taxon>
        <taxon>Oryzinae</taxon>
        <taxon>Oryza</taxon>
        <taxon>Oryza sativa</taxon>
    </lineage>
</organism>
<name>A2YNN5_ORYSI</name>
<protein>
    <submittedName>
        <fullName evidence="2">Uncharacterized protein</fullName>
    </submittedName>
</protein>
<accession>A2YNN5</accession>
<proteinExistence type="predicted"/>
<sequence length="125" mass="13335">MWQTAASGQRGIVWRRSRRPAWRREAQPMAAEADSVREAQPMEGGRIGARGVSGGGGRLGARGVAGGGGGDLGVRRSCRRVWRGLRHTKAGRLGTPVQGSHMSAELEWWWSIGALAVDSQMVSSG</sequence>
<evidence type="ECO:0000256" key="1">
    <source>
        <dbReference type="SAM" id="MobiDB-lite"/>
    </source>
</evidence>
<reference evidence="2 3" key="1">
    <citation type="journal article" date="2005" name="PLoS Biol.">
        <title>The genomes of Oryza sativa: a history of duplications.</title>
        <authorList>
            <person name="Yu J."/>
            <person name="Wang J."/>
            <person name="Lin W."/>
            <person name="Li S."/>
            <person name="Li H."/>
            <person name="Zhou J."/>
            <person name="Ni P."/>
            <person name="Dong W."/>
            <person name="Hu S."/>
            <person name="Zeng C."/>
            <person name="Zhang J."/>
            <person name="Zhang Y."/>
            <person name="Li R."/>
            <person name="Xu Z."/>
            <person name="Li S."/>
            <person name="Li X."/>
            <person name="Zheng H."/>
            <person name="Cong L."/>
            <person name="Lin L."/>
            <person name="Yin J."/>
            <person name="Geng J."/>
            <person name="Li G."/>
            <person name="Shi J."/>
            <person name="Liu J."/>
            <person name="Lv H."/>
            <person name="Li J."/>
            <person name="Wang J."/>
            <person name="Deng Y."/>
            <person name="Ran L."/>
            <person name="Shi X."/>
            <person name="Wang X."/>
            <person name="Wu Q."/>
            <person name="Li C."/>
            <person name="Ren X."/>
            <person name="Wang J."/>
            <person name="Wang X."/>
            <person name="Li D."/>
            <person name="Liu D."/>
            <person name="Zhang X."/>
            <person name="Ji Z."/>
            <person name="Zhao W."/>
            <person name="Sun Y."/>
            <person name="Zhang Z."/>
            <person name="Bao J."/>
            <person name="Han Y."/>
            <person name="Dong L."/>
            <person name="Ji J."/>
            <person name="Chen P."/>
            <person name="Wu S."/>
            <person name="Liu J."/>
            <person name="Xiao Y."/>
            <person name="Bu D."/>
            <person name="Tan J."/>
            <person name="Yang L."/>
            <person name="Ye C."/>
            <person name="Zhang J."/>
            <person name="Xu J."/>
            <person name="Zhou Y."/>
            <person name="Yu Y."/>
            <person name="Zhang B."/>
            <person name="Zhuang S."/>
            <person name="Wei H."/>
            <person name="Liu B."/>
            <person name="Lei M."/>
            <person name="Yu H."/>
            <person name="Li Y."/>
            <person name="Xu H."/>
            <person name="Wei S."/>
            <person name="He X."/>
            <person name="Fang L."/>
            <person name="Zhang Z."/>
            <person name="Zhang Y."/>
            <person name="Huang X."/>
            <person name="Su Z."/>
            <person name="Tong W."/>
            <person name="Li J."/>
            <person name="Tong Z."/>
            <person name="Li S."/>
            <person name="Ye J."/>
            <person name="Wang L."/>
            <person name="Fang L."/>
            <person name="Lei T."/>
            <person name="Chen C."/>
            <person name="Chen H."/>
            <person name="Xu Z."/>
            <person name="Li H."/>
            <person name="Huang H."/>
            <person name="Zhang F."/>
            <person name="Xu H."/>
            <person name="Li N."/>
            <person name="Zhao C."/>
            <person name="Li S."/>
            <person name="Dong L."/>
            <person name="Huang Y."/>
            <person name="Li L."/>
            <person name="Xi Y."/>
            <person name="Qi Q."/>
            <person name="Li W."/>
            <person name="Zhang B."/>
            <person name="Hu W."/>
            <person name="Zhang Y."/>
            <person name="Tian X."/>
            <person name="Jiao Y."/>
            <person name="Liang X."/>
            <person name="Jin J."/>
            <person name="Gao L."/>
            <person name="Zheng W."/>
            <person name="Hao B."/>
            <person name="Liu S."/>
            <person name="Wang W."/>
            <person name="Yuan L."/>
            <person name="Cao M."/>
            <person name="McDermott J."/>
            <person name="Samudrala R."/>
            <person name="Wang J."/>
            <person name="Wong G.K."/>
            <person name="Yang H."/>
        </authorList>
    </citation>
    <scope>NUCLEOTIDE SEQUENCE [LARGE SCALE GENOMIC DNA]</scope>
    <source>
        <strain evidence="3">cv. 93-11</strain>
    </source>
</reference>
<dbReference type="Gramene" id="BGIOSGA026128-TA">
    <property type="protein sequence ID" value="BGIOSGA026128-PA"/>
    <property type="gene ID" value="BGIOSGA026128"/>
</dbReference>
<evidence type="ECO:0000313" key="3">
    <source>
        <dbReference type="Proteomes" id="UP000007015"/>
    </source>
</evidence>
<dbReference type="HOGENOM" id="CLU_120306_0_0_1"/>
<feature type="region of interest" description="Disordered" evidence="1">
    <location>
        <begin position="19"/>
        <end position="58"/>
    </location>
</feature>
<feature type="compositionally biased region" description="Gly residues" evidence="1">
    <location>
        <begin position="45"/>
        <end position="58"/>
    </location>
</feature>
<dbReference type="EMBL" id="CM000132">
    <property type="protein sequence ID" value="EAZ04696.1"/>
    <property type="molecule type" value="Genomic_DNA"/>
</dbReference>
<evidence type="ECO:0000313" key="2">
    <source>
        <dbReference type="EMBL" id="EAZ04696.1"/>
    </source>
</evidence>
<dbReference type="AlphaFoldDB" id="A2YNN5"/>
<gene>
    <name evidence="2" type="ORF">OsI_26855</name>
</gene>